<evidence type="ECO:0000313" key="2">
    <source>
        <dbReference type="EMBL" id="CEG57901.1"/>
    </source>
</evidence>
<reference evidence="3" key="1">
    <citation type="submission" date="2014-09" db="EMBL/GenBank/DDBJ databases">
        <authorList>
            <person name="Gomez-Valero L."/>
        </authorList>
    </citation>
    <scope>NUCLEOTIDE SEQUENCE [LARGE SCALE GENOMIC DNA]</scope>
    <source>
        <strain evidence="3">ATCC700992</strain>
    </source>
</reference>
<dbReference type="KEGG" id="lfa:LFA_2530"/>
<sequence length="145" mass="17074">MKDNLFEMLLNLFEKSLTQLQKSHESIDKNSSESEDAEDLSNSDAQNLYVKSAQHASTRVLTYEEQMKLTKASYQFLMRMQLWNIIDRDVFETIINQLQFSESRIVTLEETKWTIRSTLAAELDEKQLTFLDLVLYRIEDDLTTH</sequence>
<dbReference type="RefSeq" id="WP_045096317.1">
    <property type="nucleotide sequence ID" value="NZ_LN614827.1"/>
</dbReference>
<organism evidence="2 3">
    <name type="scientific">Legionella fallonii LLAP-10</name>
    <dbReference type="NCBI Taxonomy" id="1212491"/>
    <lineage>
        <taxon>Bacteria</taxon>
        <taxon>Pseudomonadati</taxon>
        <taxon>Pseudomonadota</taxon>
        <taxon>Gammaproteobacteria</taxon>
        <taxon>Legionellales</taxon>
        <taxon>Legionellaceae</taxon>
        <taxon>Legionella</taxon>
    </lineage>
</organism>
<dbReference type="EMBL" id="LN614827">
    <property type="protein sequence ID" value="CEG57901.1"/>
    <property type="molecule type" value="Genomic_DNA"/>
</dbReference>
<feature type="region of interest" description="Disordered" evidence="1">
    <location>
        <begin position="24"/>
        <end position="44"/>
    </location>
</feature>
<keyword evidence="3" id="KW-1185">Reference proteome</keyword>
<dbReference type="STRING" id="1212491.LFA_2530"/>
<dbReference type="Pfam" id="PF04361">
    <property type="entry name" value="DUF494"/>
    <property type="match status" value="1"/>
</dbReference>
<dbReference type="InterPro" id="IPR007456">
    <property type="entry name" value="Smg"/>
</dbReference>
<dbReference type="Proteomes" id="UP000032430">
    <property type="component" value="Chromosome I"/>
</dbReference>
<dbReference type="AlphaFoldDB" id="A0A098G7C3"/>
<gene>
    <name evidence="2" type="ORF">LFA_2530</name>
</gene>
<proteinExistence type="predicted"/>
<evidence type="ECO:0000256" key="1">
    <source>
        <dbReference type="SAM" id="MobiDB-lite"/>
    </source>
</evidence>
<evidence type="ECO:0000313" key="3">
    <source>
        <dbReference type="Proteomes" id="UP000032430"/>
    </source>
</evidence>
<dbReference type="OrthoDB" id="9788984at2"/>
<name>A0A098G7C3_9GAMM</name>
<evidence type="ECO:0008006" key="4">
    <source>
        <dbReference type="Google" id="ProtNLM"/>
    </source>
</evidence>
<dbReference type="HOGENOM" id="CLU_1805220_0_0_6"/>
<accession>A0A098G7C3</accession>
<protein>
    <recommendedName>
        <fullName evidence="4">Protein Smg homolog</fullName>
    </recommendedName>
</protein>